<dbReference type="Proteomes" id="UP000676169">
    <property type="component" value="Chromosome"/>
</dbReference>
<keyword evidence="5" id="KW-1185">Reference proteome</keyword>
<dbReference type="EMBL" id="CP073100">
    <property type="protein sequence ID" value="QUE50115.1"/>
    <property type="molecule type" value="Genomic_DNA"/>
</dbReference>
<dbReference type="PANTHER" id="PTHR10272">
    <property type="entry name" value="PLATELET-ACTIVATING FACTOR ACETYLHYDROLASE"/>
    <property type="match status" value="1"/>
</dbReference>
<gene>
    <name evidence="4" type="ORF">KBB96_14715</name>
</gene>
<dbReference type="Pfam" id="PF03403">
    <property type="entry name" value="PAF-AH_p_II"/>
    <property type="match status" value="1"/>
</dbReference>
<evidence type="ECO:0000256" key="1">
    <source>
        <dbReference type="ARBA" id="ARBA00022801"/>
    </source>
</evidence>
<dbReference type="InterPro" id="IPR029058">
    <property type="entry name" value="AB_hydrolase_fold"/>
</dbReference>
<keyword evidence="3" id="KW-0443">Lipid metabolism</keyword>
<evidence type="ECO:0000256" key="2">
    <source>
        <dbReference type="ARBA" id="ARBA00022963"/>
    </source>
</evidence>
<accession>A0A975IZS6</accession>
<dbReference type="Gene3D" id="3.40.50.1820">
    <property type="entry name" value="alpha/beta hydrolase"/>
    <property type="match status" value="1"/>
</dbReference>
<evidence type="ECO:0000313" key="4">
    <source>
        <dbReference type="EMBL" id="QUE50115.1"/>
    </source>
</evidence>
<dbReference type="GO" id="GO:0016042">
    <property type="term" value="P:lipid catabolic process"/>
    <property type="evidence" value="ECO:0007669"/>
    <property type="project" value="UniProtKB-KW"/>
</dbReference>
<dbReference type="RefSeq" id="WP_211630204.1">
    <property type="nucleotide sequence ID" value="NZ_CP073100.1"/>
</dbReference>
<keyword evidence="2" id="KW-0442">Lipid degradation</keyword>
<evidence type="ECO:0008006" key="6">
    <source>
        <dbReference type="Google" id="ProtNLM"/>
    </source>
</evidence>
<dbReference type="PANTHER" id="PTHR10272:SF0">
    <property type="entry name" value="PLATELET-ACTIVATING FACTOR ACETYLHYDROLASE"/>
    <property type="match status" value="1"/>
</dbReference>
<dbReference type="SUPFAM" id="SSF53474">
    <property type="entry name" value="alpha/beta-Hydrolases"/>
    <property type="match status" value="1"/>
</dbReference>
<reference evidence="4" key="1">
    <citation type="submission" date="2021-04" db="EMBL/GenBank/DDBJ databases">
        <title>Luteolibacter sp. 32A isolated from the skin of an Anderson's salamander (Ambystoma andersonii).</title>
        <authorList>
            <person name="Spergser J."/>
            <person name="Busse H.-J."/>
        </authorList>
    </citation>
    <scope>NUCLEOTIDE SEQUENCE</scope>
    <source>
        <strain evidence="4">32A</strain>
    </source>
</reference>
<dbReference type="KEGG" id="lamb:KBB96_14715"/>
<keyword evidence="1" id="KW-0378">Hydrolase</keyword>
<evidence type="ECO:0000256" key="3">
    <source>
        <dbReference type="ARBA" id="ARBA00023098"/>
    </source>
</evidence>
<protein>
    <recommendedName>
        <fullName evidence="6">Dienelactone hydrolase</fullName>
    </recommendedName>
</protein>
<name>A0A975IZS6_9BACT</name>
<sequence length="325" mass="35043">MTFRILAALLVSVLTLRGAYDPLRVAEAKIESKTFDMKDTTRDRVIPVRIYLPATSKPAPVILFSHGLGGSRDNNPYLGNHWAARGYVVVFIQHTGSDEAVWKNAPLVGRMGELKKAASLENLVARGKDIPAVIDTLTAWNADRAHPLYGRMDLSHLGMSGHSFGAVTTQVVSGQTYPLGGASFLEPRIKASVMMSPSPPAAGDPAKAFSSIKVPCLLMTGTGDTSPIGNTSAEDRLKVFPALSNAPAWQVVFDKGVHMTFGERDLLGAAPKDPRYHRAILALTTAFWDAELKNDKDAKAWLNGEGAKSVLIPADKWEKNGKATL</sequence>
<evidence type="ECO:0000313" key="5">
    <source>
        <dbReference type="Proteomes" id="UP000676169"/>
    </source>
</evidence>
<proteinExistence type="predicted"/>
<dbReference type="GO" id="GO:0003847">
    <property type="term" value="F:1-alkyl-2-acetylglycerophosphocholine esterase activity"/>
    <property type="evidence" value="ECO:0007669"/>
    <property type="project" value="TreeGrafter"/>
</dbReference>
<organism evidence="4 5">
    <name type="scientific">Luteolibacter ambystomatis</name>
    <dbReference type="NCBI Taxonomy" id="2824561"/>
    <lineage>
        <taxon>Bacteria</taxon>
        <taxon>Pseudomonadati</taxon>
        <taxon>Verrucomicrobiota</taxon>
        <taxon>Verrucomicrobiia</taxon>
        <taxon>Verrucomicrobiales</taxon>
        <taxon>Verrucomicrobiaceae</taxon>
        <taxon>Luteolibacter</taxon>
    </lineage>
</organism>
<dbReference type="AlphaFoldDB" id="A0A975IZS6"/>